<comment type="caution">
    <text evidence="3">The sequence shown here is derived from an EMBL/GenBank/DDBJ whole genome shotgun (WGS) entry which is preliminary data.</text>
</comment>
<sequence length="219" mass="24938">MSIFKRIRDIATADFHEALDRLEDPVSMLKQHMRELEQQLRKAHGALANQLYIEKKYQSIINETRNLVEKRSRQAELAVEKENDDIAMLALEDKLVNEAKLNACREQYQQIKSQTDLLCGQIDKLRAAYEELQTRKLALISRLNVAKATADIGKAAASFNPEFTVQGFNKAEDQALRLEAKAEASQYGLVKSNSIDHVHLNDQVEAELSKMKERKSVTV</sequence>
<dbReference type="Proteomes" id="UP000295689">
    <property type="component" value="Unassembled WGS sequence"/>
</dbReference>
<evidence type="ECO:0000256" key="2">
    <source>
        <dbReference type="SAM" id="Coils"/>
    </source>
</evidence>
<protein>
    <submittedName>
        <fullName evidence="3">Phage shock protein A (PspA) family protein</fullName>
    </submittedName>
</protein>
<dbReference type="AlphaFoldDB" id="A0A4R2B5G3"/>
<evidence type="ECO:0000313" key="3">
    <source>
        <dbReference type="EMBL" id="TCN21395.1"/>
    </source>
</evidence>
<dbReference type="PANTHER" id="PTHR31088">
    <property type="entry name" value="MEMBRANE-ASSOCIATED PROTEIN VIPP1, CHLOROPLASTIC"/>
    <property type="match status" value="1"/>
</dbReference>
<organism evidence="3 4">
    <name type="scientific">Mesobacillus foraminis</name>
    <dbReference type="NCBI Taxonomy" id="279826"/>
    <lineage>
        <taxon>Bacteria</taxon>
        <taxon>Bacillati</taxon>
        <taxon>Bacillota</taxon>
        <taxon>Bacilli</taxon>
        <taxon>Bacillales</taxon>
        <taxon>Bacillaceae</taxon>
        <taxon>Mesobacillus</taxon>
    </lineage>
</organism>
<dbReference type="InterPro" id="IPR007157">
    <property type="entry name" value="PspA_VIPP1"/>
</dbReference>
<dbReference type="PANTHER" id="PTHR31088:SF6">
    <property type="entry name" value="PHAGE SHOCK PROTEIN A"/>
    <property type="match status" value="1"/>
</dbReference>
<keyword evidence="2" id="KW-0175">Coiled coil</keyword>
<dbReference type="EMBL" id="SLVV01000012">
    <property type="protein sequence ID" value="TCN21395.1"/>
    <property type="molecule type" value="Genomic_DNA"/>
</dbReference>
<name>A0A4R2B5G3_9BACI</name>
<comment type="similarity">
    <text evidence="1">Belongs to the PspA/Vipp/IM30 family.</text>
</comment>
<reference evidence="3 4" key="1">
    <citation type="journal article" date="2015" name="Stand. Genomic Sci.">
        <title>Genomic Encyclopedia of Bacterial and Archaeal Type Strains, Phase III: the genomes of soil and plant-associated and newly described type strains.</title>
        <authorList>
            <person name="Whitman W.B."/>
            <person name="Woyke T."/>
            <person name="Klenk H.P."/>
            <person name="Zhou Y."/>
            <person name="Lilburn T.G."/>
            <person name="Beck B.J."/>
            <person name="De Vos P."/>
            <person name="Vandamme P."/>
            <person name="Eisen J.A."/>
            <person name="Garrity G."/>
            <person name="Hugenholtz P."/>
            <person name="Kyrpides N.C."/>
        </authorList>
    </citation>
    <scope>NUCLEOTIDE SEQUENCE [LARGE SCALE GENOMIC DNA]</scope>
    <source>
        <strain evidence="3 4">CV53</strain>
    </source>
</reference>
<evidence type="ECO:0000256" key="1">
    <source>
        <dbReference type="ARBA" id="ARBA00043985"/>
    </source>
</evidence>
<dbReference type="RefSeq" id="WP_132010477.1">
    <property type="nucleotide sequence ID" value="NZ_JABUHM010000014.1"/>
</dbReference>
<gene>
    <name evidence="3" type="ORF">EV146_11276</name>
</gene>
<keyword evidence="4" id="KW-1185">Reference proteome</keyword>
<feature type="coiled-coil region" evidence="2">
    <location>
        <begin position="19"/>
        <end position="46"/>
    </location>
</feature>
<proteinExistence type="inferred from homology"/>
<evidence type="ECO:0000313" key="4">
    <source>
        <dbReference type="Proteomes" id="UP000295689"/>
    </source>
</evidence>
<dbReference type="Pfam" id="PF04012">
    <property type="entry name" value="PspA_IM30"/>
    <property type="match status" value="1"/>
</dbReference>
<accession>A0A4R2B5G3</accession>